<protein>
    <submittedName>
        <fullName evidence="7">TetR family transcriptional regulator</fullName>
    </submittedName>
</protein>
<name>A0ABW0KZH8_9BURK</name>
<reference evidence="8" key="1">
    <citation type="journal article" date="2019" name="Int. J. Syst. Evol. Microbiol.">
        <title>The Global Catalogue of Microorganisms (GCM) 10K type strain sequencing project: providing services to taxonomists for standard genome sequencing and annotation.</title>
        <authorList>
            <consortium name="The Broad Institute Genomics Platform"/>
            <consortium name="The Broad Institute Genome Sequencing Center for Infectious Disease"/>
            <person name="Wu L."/>
            <person name="Ma J."/>
        </authorList>
    </citation>
    <scope>NUCLEOTIDE SEQUENCE [LARGE SCALE GENOMIC DNA]</scope>
    <source>
        <strain evidence="8">KACC 12649</strain>
    </source>
</reference>
<feature type="DNA-binding region" description="H-T-H motif" evidence="5">
    <location>
        <begin position="32"/>
        <end position="51"/>
    </location>
</feature>
<proteinExistence type="predicted"/>
<feature type="domain" description="HTH tetR-type" evidence="6">
    <location>
        <begin position="9"/>
        <end position="69"/>
    </location>
</feature>
<dbReference type="Pfam" id="PF08361">
    <property type="entry name" value="TetR_C_2"/>
    <property type="match status" value="1"/>
</dbReference>
<evidence type="ECO:0000256" key="3">
    <source>
        <dbReference type="ARBA" id="ARBA00023125"/>
    </source>
</evidence>
<dbReference type="PANTHER" id="PTHR30055:SF240">
    <property type="entry name" value="HTH-TYPE TRANSCRIPTIONAL REGULATOR ACRR"/>
    <property type="match status" value="1"/>
</dbReference>
<evidence type="ECO:0000256" key="4">
    <source>
        <dbReference type="ARBA" id="ARBA00023163"/>
    </source>
</evidence>
<evidence type="ECO:0000259" key="6">
    <source>
        <dbReference type="PROSITE" id="PS50977"/>
    </source>
</evidence>
<evidence type="ECO:0000313" key="8">
    <source>
        <dbReference type="Proteomes" id="UP001596050"/>
    </source>
</evidence>
<dbReference type="PROSITE" id="PS50977">
    <property type="entry name" value="HTH_TETR_2"/>
    <property type="match status" value="1"/>
</dbReference>
<evidence type="ECO:0000256" key="5">
    <source>
        <dbReference type="PROSITE-ProRule" id="PRU00335"/>
    </source>
</evidence>
<dbReference type="Pfam" id="PF00440">
    <property type="entry name" value="TetR_N"/>
    <property type="match status" value="1"/>
</dbReference>
<dbReference type="InterPro" id="IPR009057">
    <property type="entry name" value="Homeodomain-like_sf"/>
</dbReference>
<comment type="caution">
    <text evidence="7">The sequence shown here is derived from an EMBL/GenBank/DDBJ whole genome shotgun (WGS) entry which is preliminary data.</text>
</comment>
<evidence type="ECO:0000256" key="1">
    <source>
        <dbReference type="ARBA" id="ARBA00022491"/>
    </source>
</evidence>
<keyword evidence="3 5" id="KW-0238">DNA-binding</keyword>
<dbReference type="InterPro" id="IPR001647">
    <property type="entry name" value="HTH_TetR"/>
</dbReference>
<dbReference type="Gene3D" id="1.10.357.10">
    <property type="entry name" value="Tetracycline Repressor, domain 2"/>
    <property type="match status" value="1"/>
</dbReference>
<dbReference type="SUPFAM" id="SSF48498">
    <property type="entry name" value="Tetracyclin repressor-like, C-terminal domain"/>
    <property type="match status" value="1"/>
</dbReference>
<evidence type="ECO:0000313" key="7">
    <source>
        <dbReference type="EMBL" id="MFC5458923.1"/>
    </source>
</evidence>
<dbReference type="RefSeq" id="WP_379780249.1">
    <property type="nucleotide sequence ID" value="NZ_JBHSMU010000004.1"/>
</dbReference>
<keyword evidence="2" id="KW-0805">Transcription regulation</keyword>
<dbReference type="PRINTS" id="PR00455">
    <property type="entry name" value="HTHTETR"/>
</dbReference>
<accession>A0ABW0KZH8</accession>
<evidence type="ECO:0000256" key="2">
    <source>
        <dbReference type="ARBA" id="ARBA00023015"/>
    </source>
</evidence>
<dbReference type="InterPro" id="IPR050109">
    <property type="entry name" value="HTH-type_TetR-like_transc_reg"/>
</dbReference>
<dbReference type="PANTHER" id="PTHR30055">
    <property type="entry name" value="HTH-TYPE TRANSCRIPTIONAL REGULATOR RUTR"/>
    <property type="match status" value="1"/>
</dbReference>
<dbReference type="SUPFAM" id="SSF46689">
    <property type="entry name" value="Homeodomain-like"/>
    <property type="match status" value="1"/>
</dbReference>
<keyword evidence="4" id="KW-0804">Transcription</keyword>
<keyword evidence="8" id="KW-1185">Reference proteome</keyword>
<dbReference type="InterPro" id="IPR036271">
    <property type="entry name" value="Tet_transcr_reg_TetR-rel_C_sf"/>
</dbReference>
<dbReference type="InterPro" id="IPR013572">
    <property type="entry name" value="Tscrpt_reg_MAATS_C"/>
</dbReference>
<dbReference type="EMBL" id="JBHSMU010000004">
    <property type="protein sequence ID" value="MFC5458923.1"/>
    <property type="molecule type" value="Genomic_DNA"/>
</dbReference>
<sequence length="210" mass="22717">MRRTKEEALETRRRILDAAIAIFEGHHWKEVSLEQVAAAAGITRGAVYWHFGGKDALFREVCQSRSSPSGPFNSVSTSARAGDPLVRLRETCKCAVVDAIGSLGLGEGSEAPATHTPAGPVGRPLLCQLTPIVRYKLPLQRLLEAAVEQKHLPASLDLEFASRFLNGIVTGLFGDWLLSPHSFNVLSHVDRALQAAFVALQSEPSVRQAG</sequence>
<dbReference type="Proteomes" id="UP001596050">
    <property type="component" value="Unassembled WGS sequence"/>
</dbReference>
<organism evidence="7 8">
    <name type="scientific">Massilia niabensis</name>
    <dbReference type="NCBI Taxonomy" id="544910"/>
    <lineage>
        <taxon>Bacteria</taxon>
        <taxon>Pseudomonadati</taxon>
        <taxon>Pseudomonadota</taxon>
        <taxon>Betaproteobacteria</taxon>
        <taxon>Burkholderiales</taxon>
        <taxon>Oxalobacteraceae</taxon>
        <taxon>Telluria group</taxon>
        <taxon>Massilia</taxon>
    </lineage>
</organism>
<gene>
    <name evidence="7" type="ORF">ACFPN5_03750</name>
</gene>
<keyword evidence="1" id="KW-0678">Repressor</keyword>